<dbReference type="RefSeq" id="XP_059606320.1">
    <property type="nucleotide sequence ID" value="XM_059750141.1"/>
</dbReference>
<sequence length="45" mass="5173">MSEINQRKKEKSKNSPFLATNTSQTQAMHIATQTTRLAFPYNNMN</sequence>
<gene>
    <name evidence="2" type="ORF">An11g02790</name>
</gene>
<dbReference type="KEGG" id="ang:An11g02790"/>
<reference evidence="2" key="1">
    <citation type="submission" date="2025-02" db="EMBL/GenBank/DDBJ databases">
        <authorList>
            <consortium name="NCBI Genome Project"/>
        </authorList>
    </citation>
    <scope>NUCLEOTIDE SEQUENCE</scope>
</reference>
<dbReference type="VEuPathDB" id="FungiDB:An11g02790"/>
<feature type="compositionally biased region" description="Polar residues" evidence="1">
    <location>
        <begin position="14"/>
        <end position="24"/>
    </location>
</feature>
<name>A0AAJ8E3Q7_ASPNG</name>
<accession>A0AAJ8E3Q7</accession>
<evidence type="ECO:0000256" key="1">
    <source>
        <dbReference type="SAM" id="MobiDB-lite"/>
    </source>
</evidence>
<organism evidence="2">
    <name type="scientific">Aspergillus niger</name>
    <dbReference type="NCBI Taxonomy" id="5061"/>
    <lineage>
        <taxon>Eukaryota</taxon>
        <taxon>Fungi</taxon>
        <taxon>Dikarya</taxon>
        <taxon>Ascomycota</taxon>
        <taxon>Pezizomycotina</taxon>
        <taxon>Eurotiomycetes</taxon>
        <taxon>Eurotiomycetidae</taxon>
        <taxon>Eurotiales</taxon>
        <taxon>Aspergillaceae</taxon>
        <taxon>Aspergillus</taxon>
        <taxon>Aspergillus subgen. Circumdati</taxon>
    </lineage>
</organism>
<protein>
    <submittedName>
        <fullName evidence="2">Uncharacterized protein</fullName>
    </submittedName>
</protein>
<dbReference type="AlphaFoldDB" id="A0AAJ8E3Q7"/>
<reference evidence="2" key="2">
    <citation type="submission" date="2025-08" db="UniProtKB">
        <authorList>
            <consortium name="RefSeq"/>
        </authorList>
    </citation>
    <scope>IDENTIFICATION</scope>
</reference>
<dbReference type="GeneID" id="84592232"/>
<proteinExistence type="predicted"/>
<evidence type="ECO:0000313" key="2">
    <source>
        <dbReference type="RefSeq" id="XP_059606320.1"/>
    </source>
</evidence>
<feature type="region of interest" description="Disordered" evidence="1">
    <location>
        <begin position="1"/>
        <end position="24"/>
    </location>
</feature>